<evidence type="ECO:0000259" key="6">
    <source>
        <dbReference type="Pfam" id="PF04127"/>
    </source>
</evidence>
<dbReference type="EMBL" id="JACSNQ010000001">
    <property type="protein sequence ID" value="MBM6774154.1"/>
    <property type="molecule type" value="Genomic_DNA"/>
</dbReference>
<dbReference type="PANTHER" id="PTHR14359">
    <property type="entry name" value="HOMO-OLIGOMERIC FLAVIN CONTAINING CYS DECARBOXYLASE FAMILY"/>
    <property type="match status" value="1"/>
</dbReference>
<keyword evidence="3" id="KW-0460">Magnesium</keyword>
<comment type="pathway">
    <text evidence="3 4">Cofactor biosynthesis; coenzyme A biosynthesis; CoA from (R)-pantothenate: step 2/5.</text>
</comment>
<dbReference type="InterPro" id="IPR007085">
    <property type="entry name" value="DNA/pantothenate-metab_flavo_C"/>
</dbReference>
<organism evidence="7 8">
    <name type="scientific">Olsenella profusa</name>
    <dbReference type="NCBI Taxonomy" id="138595"/>
    <lineage>
        <taxon>Bacteria</taxon>
        <taxon>Bacillati</taxon>
        <taxon>Actinomycetota</taxon>
        <taxon>Coriobacteriia</taxon>
        <taxon>Coriobacteriales</taxon>
        <taxon>Atopobiaceae</taxon>
        <taxon>Olsenella</taxon>
    </lineage>
</organism>
<comment type="function">
    <text evidence="4">Catalyzes two steps in the biosynthesis of coenzyme A. In the first step cysteine is conjugated to 4'-phosphopantothenate to form 4-phosphopantothenoylcysteine, in the latter compound is decarboxylated to form 4'-phosphopantotheine.</text>
</comment>
<dbReference type="InterPro" id="IPR005252">
    <property type="entry name" value="CoaBC"/>
</dbReference>
<comment type="catalytic activity">
    <reaction evidence="3 4">
        <text>N-[(R)-4-phosphopantothenoyl]-L-cysteine + H(+) = (R)-4'-phosphopantetheine + CO2</text>
        <dbReference type="Rhea" id="RHEA:16793"/>
        <dbReference type="ChEBI" id="CHEBI:15378"/>
        <dbReference type="ChEBI" id="CHEBI:16526"/>
        <dbReference type="ChEBI" id="CHEBI:59458"/>
        <dbReference type="ChEBI" id="CHEBI:61723"/>
        <dbReference type="EC" id="4.1.1.36"/>
    </reaction>
</comment>
<dbReference type="PANTHER" id="PTHR14359:SF6">
    <property type="entry name" value="PHOSPHOPANTOTHENOYLCYSTEINE DECARBOXYLASE"/>
    <property type="match status" value="1"/>
</dbReference>
<feature type="binding site" evidence="3">
    <location>
        <position position="294"/>
    </location>
    <ligand>
        <name>CTP</name>
        <dbReference type="ChEBI" id="CHEBI:37563"/>
    </ligand>
</feature>
<dbReference type="Pfam" id="PF04127">
    <property type="entry name" value="DFP"/>
    <property type="match status" value="1"/>
</dbReference>
<comment type="similarity">
    <text evidence="3 4">In the N-terminal section; belongs to the HFCD (homo-oligomeric flavin containing Cys decarboxylase) superfamily.</text>
</comment>
<protein>
    <recommendedName>
        <fullName evidence="3">Coenzyme A biosynthesis bifunctional protein CoaBC</fullName>
    </recommendedName>
    <alternativeName>
        <fullName evidence="3">DNA/pantothenate metabolism flavoprotein</fullName>
    </alternativeName>
    <alternativeName>
        <fullName evidence="3">Phosphopantothenoylcysteine synthetase/decarboxylase</fullName>
        <shortName evidence="3">PPCS-PPCDC</shortName>
    </alternativeName>
    <domain>
        <recommendedName>
            <fullName evidence="3">Phosphopantothenoylcysteine decarboxylase</fullName>
            <shortName evidence="3">PPC decarboxylase</shortName>
            <shortName evidence="3">PPC-DC</shortName>
            <ecNumber evidence="3">4.1.1.36</ecNumber>
        </recommendedName>
        <alternativeName>
            <fullName evidence="3">CoaC</fullName>
        </alternativeName>
    </domain>
    <domain>
        <recommendedName>
            <fullName evidence="3">Phosphopantothenate--cysteine ligase</fullName>
            <ecNumber evidence="3">6.3.2.5</ecNumber>
        </recommendedName>
        <alternativeName>
            <fullName evidence="3">CoaB</fullName>
        </alternativeName>
        <alternativeName>
            <fullName evidence="3">Phosphopantothenoylcysteine synthetase</fullName>
            <shortName evidence="3">PPC synthetase</shortName>
            <shortName evidence="3">PPC-S</shortName>
        </alternativeName>
    </domain>
</protein>
<dbReference type="SUPFAM" id="SSF52507">
    <property type="entry name" value="Homo-oligomeric flavin-containing Cys decarboxylases, HFCD"/>
    <property type="match status" value="1"/>
</dbReference>
<comment type="similarity">
    <text evidence="3 4">In the C-terminal section; belongs to the PPC synthetase family.</text>
</comment>
<feature type="binding site" evidence="3">
    <location>
        <position position="357"/>
    </location>
    <ligand>
        <name>CTP</name>
        <dbReference type="ChEBI" id="CHEBI:37563"/>
    </ligand>
</feature>
<evidence type="ECO:0000256" key="1">
    <source>
        <dbReference type="ARBA" id="ARBA00022793"/>
    </source>
</evidence>
<keyword evidence="1 3" id="KW-0210">Decarboxylase</keyword>
<keyword evidence="3" id="KW-0511">Multifunctional enzyme</keyword>
<feature type="region of interest" description="Phosphopantothenoylcysteine decarboxylase" evidence="3">
    <location>
        <begin position="1"/>
        <end position="205"/>
    </location>
</feature>
<dbReference type="EC" id="6.3.2.5" evidence="3"/>
<evidence type="ECO:0000256" key="4">
    <source>
        <dbReference type="RuleBase" id="RU364078"/>
    </source>
</evidence>
<feature type="region of interest" description="Phosphopantothenate--cysteine ligase" evidence="3">
    <location>
        <begin position="206"/>
        <end position="446"/>
    </location>
</feature>
<evidence type="ECO:0000259" key="5">
    <source>
        <dbReference type="Pfam" id="PF02441"/>
    </source>
</evidence>
<feature type="domain" description="DNA/pantothenate metabolism flavoprotein C-terminal" evidence="6">
    <location>
        <begin position="201"/>
        <end position="410"/>
    </location>
</feature>
<name>A0ABS2F0U1_9ACTN</name>
<feature type="binding site" evidence="3">
    <location>
        <position position="304"/>
    </location>
    <ligand>
        <name>CTP</name>
        <dbReference type="ChEBI" id="CHEBI:37563"/>
    </ligand>
</feature>
<evidence type="ECO:0000256" key="2">
    <source>
        <dbReference type="ARBA" id="ARBA00023239"/>
    </source>
</evidence>
<dbReference type="Proteomes" id="UP000712527">
    <property type="component" value="Unassembled WGS sequence"/>
</dbReference>
<dbReference type="EC" id="4.1.1.36" evidence="3"/>
<evidence type="ECO:0000313" key="7">
    <source>
        <dbReference type="EMBL" id="MBM6774154.1"/>
    </source>
</evidence>
<comment type="caution">
    <text evidence="3">Lacks conserved residue(s) required for the propagation of feature annotation.</text>
</comment>
<dbReference type="NCBIfam" id="TIGR00521">
    <property type="entry name" value="coaBC_dfp"/>
    <property type="match status" value="1"/>
</dbReference>
<gene>
    <name evidence="3 7" type="primary">coaBC</name>
    <name evidence="7" type="ORF">H9X80_01100</name>
</gene>
<comment type="catalytic activity">
    <reaction evidence="3 4">
        <text>(R)-4'-phosphopantothenate + L-cysteine + CTP = N-[(R)-4-phosphopantothenoyl]-L-cysteine + CMP + diphosphate + H(+)</text>
        <dbReference type="Rhea" id="RHEA:19397"/>
        <dbReference type="ChEBI" id="CHEBI:10986"/>
        <dbReference type="ChEBI" id="CHEBI:15378"/>
        <dbReference type="ChEBI" id="CHEBI:33019"/>
        <dbReference type="ChEBI" id="CHEBI:35235"/>
        <dbReference type="ChEBI" id="CHEBI:37563"/>
        <dbReference type="ChEBI" id="CHEBI:59458"/>
        <dbReference type="ChEBI" id="CHEBI:60377"/>
        <dbReference type="EC" id="6.3.2.5"/>
    </reaction>
</comment>
<comment type="function">
    <text evidence="3">Catalyzes two sequential steps in the biosynthesis of coenzyme A. In the first step cysteine is conjugated to 4'-phosphopantothenate to form 4-phosphopantothenoylcysteine. In the second step the latter compound is decarboxylated to form 4'-phosphopantotheine.</text>
</comment>
<feature type="domain" description="Flavoprotein" evidence="5">
    <location>
        <begin position="14"/>
        <end position="182"/>
    </location>
</feature>
<dbReference type="InterPro" id="IPR003382">
    <property type="entry name" value="Flavoprotein"/>
</dbReference>
<dbReference type="SUPFAM" id="SSF102645">
    <property type="entry name" value="CoaB-like"/>
    <property type="match status" value="1"/>
</dbReference>
<reference evidence="7 8" key="1">
    <citation type="journal article" date="2021" name="Sci. Rep.">
        <title>The distribution of antibiotic resistance genes in chicken gut microbiota commensals.</title>
        <authorList>
            <person name="Juricova H."/>
            <person name="Matiasovicova J."/>
            <person name="Kubasova T."/>
            <person name="Cejkova D."/>
            <person name="Rychlik I."/>
        </authorList>
    </citation>
    <scope>NUCLEOTIDE SEQUENCE [LARGE SCALE GENOMIC DNA]</scope>
    <source>
        <strain evidence="7 8">An794</strain>
    </source>
</reference>
<evidence type="ECO:0000256" key="3">
    <source>
        <dbReference type="HAMAP-Rule" id="MF_02225"/>
    </source>
</evidence>
<comment type="caution">
    <text evidence="7">The sequence shown here is derived from an EMBL/GenBank/DDBJ whole genome shotgun (WGS) entry which is preliminary data.</text>
</comment>
<keyword evidence="8" id="KW-1185">Reference proteome</keyword>
<keyword evidence="3 4" id="KW-0436">Ligase</keyword>
<dbReference type="RefSeq" id="WP_204792499.1">
    <property type="nucleotide sequence ID" value="NZ_JACSNQ010000001.1"/>
</dbReference>
<keyword evidence="3 4" id="KW-0285">Flavoprotein</keyword>
<keyword evidence="2 3" id="KW-0456">Lyase</keyword>
<feature type="active site" description="Proton donor" evidence="3">
    <location>
        <position position="166"/>
    </location>
</feature>
<keyword evidence="3" id="KW-0479">Metal-binding</keyword>
<dbReference type="InterPro" id="IPR035929">
    <property type="entry name" value="CoaB-like_sf"/>
</dbReference>
<evidence type="ECO:0000313" key="8">
    <source>
        <dbReference type="Proteomes" id="UP000712527"/>
    </source>
</evidence>
<dbReference type="HAMAP" id="MF_02225">
    <property type="entry name" value="CoaBC"/>
    <property type="match status" value="1"/>
</dbReference>
<feature type="binding site" evidence="3">
    <location>
        <position position="353"/>
    </location>
    <ligand>
        <name>CTP</name>
        <dbReference type="ChEBI" id="CHEBI:37563"/>
    </ligand>
</feature>
<dbReference type="Gene3D" id="3.40.50.10300">
    <property type="entry name" value="CoaB-like"/>
    <property type="match status" value="1"/>
</dbReference>
<comment type="pathway">
    <text evidence="3 4">Cofactor biosynthesis; coenzyme A biosynthesis; CoA from (R)-pantothenate: step 3/5.</text>
</comment>
<dbReference type="Gene3D" id="3.40.50.1950">
    <property type="entry name" value="Flavin prenyltransferase-like"/>
    <property type="match status" value="1"/>
</dbReference>
<dbReference type="InterPro" id="IPR036551">
    <property type="entry name" value="Flavin_trans-like"/>
</dbReference>
<proteinExistence type="inferred from homology"/>
<comment type="cofactor">
    <cofactor evidence="3">
        <name>Mg(2+)</name>
        <dbReference type="ChEBI" id="CHEBI:18420"/>
    </cofactor>
</comment>
<feature type="binding site" evidence="3">
    <location>
        <position position="339"/>
    </location>
    <ligand>
        <name>CTP</name>
        <dbReference type="ChEBI" id="CHEBI:37563"/>
    </ligand>
</feature>
<comment type="cofactor">
    <cofactor evidence="3">
        <name>FMN</name>
        <dbReference type="ChEBI" id="CHEBI:58210"/>
    </cofactor>
    <text evidence="3">Binds 1 FMN per subunit.</text>
</comment>
<keyword evidence="3 4" id="KW-0288">FMN</keyword>
<sequence length="446" mass="46146">MSAGAQEGEARAPHVLLAVCGGVAAYKACEVLRGLQKAGCEVRVTMTADAERFVGKATFEALSGAPVADDLYAYPGSAIPHVELARWADVALVVPATANVIAKMAHGIADDCLSTTLLACWGCCPVLVAPGMNVHMWQNPATLANVATLGERFVGLIGPDSGHLACGEDDTGKLAPVDEIVAAAVLALHRNPHERPLVCDLAGVHLTITAGPTHEAIDPVRYVANASTGKMGFALARAARLRGALVTLVAGPCALPTPSGALRADVTSAAEMHRVTLGAFKGSDAVICCAAVADYTPAAPADHKLKKSREHLDAIQLVETADVLADLCADKGDRVVVGFAAETDDLLAHAREKLVRKGADLIVANDVSRPESTFGADTNRVALVGAGGVEQLETMPLPAVADRVLDAVRDLLVARGRLDADAGTAAWCRRVEDRAAERAARGGEAS</sequence>
<accession>A0ABS2F0U1</accession>
<dbReference type="GO" id="GO:0004633">
    <property type="term" value="F:phosphopantothenoylcysteine decarboxylase activity"/>
    <property type="evidence" value="ECO:0007669"/>
    <property type="project" value="UniProtKB-EC"/>
</dbReference>
<dbReference type="Pfam" id="PF02441">
    <property type="entry name" value="Flavoprotein"/>
    <property type="match status" value="1"/>
</dbReference>
<dbReference type="GO" id="GO:0004632">
    <property type="term" value="F:phosphopantothenate--cysteine ligase activity"/>
    <property type="evidence" value="ECO:0007669"/>
    <property type="project" value="UniProtKB-EC"/>
</dbReference>